<feature type="non-terminal residue" evidence="1">
    <location>
        <position position="24"/>
    </location>
</feature>
<proteinExistence type="predicted"/>
<name>A0A0G1U585_9BACT</name>
<reference evidence="1 2" key="1">
    <citation type="journal article" date="2015" name="Nature">
        <title>rRNA introns, odd ribosomes, and small enigmatic genomes across a large radiation of phyla.</title>
        <authorList>
            <person name="Brown C.T."/>
            <person name="Hug L.A."/>
            <person name="Thomas B.C."/>
            <person name="Sharon I."/>
            <person name="Castelle C.J."/>
            <person name="Singh A."/>
            <person name="Wilkins M.J."/>
            <person name="Williams K.H."/>
            <person name="Banfield J.F."/>
        </authorList>
    </citation>
    <scope>NUCLEOTIDE SEQUENCE [LARGE SCALE GENOMIC DNA]</scope>
</reference>
<sequence length="24" mass="3011">MKKITSPGLVIFYTLFFKKFFYKY</sequence>
<accession>A0A0G1U585</accession>
<evidence type="ECO:0000313" key="1">
    <source>
        <dbReference type="EMBL" id="KKU89236.1"/>
    </source>
</evidence>
<gene>
    <name evidence="1" type="ORF">UY19_C0017G0001</name>
</gene>
<organism evidence="1 2">
    <name type="scientific">Candidatus Wolfebacteria bacterium GW2011_GWA2_47_9b</name>
    <dbReference type="NCBI Taxonomy" id="1619005"/>
    <lineage>
        <taxon>Bacteria</taxon>
        <taxon>Candidatus Wolfeibacteriota</taxon>
    </lineage>
</organism>
<evidence type="ECO:0000313" key="2">
    <source>
        <dbReference type="Proteomes" id="UP000033882"/>
    </source>
</evidence>
<dbReference type="EMBL" id="LCPB01000017">
    <property type="protein sequence ID" value="KKU89236.1"/>
    <property type="molecule type" value="Genomic_DNA"/>
</dbReference>
<protein>
    <submittedName>
        <fullName evidence="1">Uncharacterized protein</fullName>
    </submittedName>
</protein>
<comment type="caution">
    <text evidence="1">The sequence shown here is derived from an EMBL/GenBank/DDBJ whole genome shotgun (WGS) entry which is preliminary data.</text>
</comment>
<dbReference type="AlphaFoldDB" id="A0A0G1U585"/>
<dbReference type="Proteomes" id="UP000033882">
    <property type="component" value="Unassembled WGS sequence"/>
</dbReference>